<comment type="caution">
    <text evidence="3">Lacks conserved residue(s) required for the propagation of feature annotation.</text>
</comment>
<dbReference type="GO" id="GO:0005615">
    <property type="term" value="C:extracellular space"/>
    <property type="evidence" value="ECO:0007669"/>
    <property type="project" value="TreeGrafter"/>
</dbReference>
<comment type="similarity">
    <text evidence="2 3">Belongs to the peptidase M14 family.</text>
</comment>
<comment type="caution">
    <text evidence="6">The sequence shown here is derived from an EMBL/GenBank/DDBJ whole genome shotgun (WGS) entry which is preliminary data.</text>
</comment>
<evidence type="ECO:0000256" key="1">
    <source>
        <dbReference type="ARBA" id="ARBA00001947"/>
    </source>
</evidence>
<dbReference type="EMBL" id="MIGC01000030">
    <property type="protein sequence ID" value="PHJ26069.1"/>
    <property type="molecule type" value="Genomic_DNA"/>
</dbReference>
<proteinExistence type="inferred from homology"/>
<dbReference type="GO" id="GO:0004181">
    <property type="term" value="F:metallocarboxypeptidase activity"/>
    <property type="evidence" value="ECO:0007669"/>
    <property type="project" value="InterPro"/>
</dbReference>
<evidence type="ECO:0000256" key="4">
    <source>
        <dbReference type="SAM" id="SignalP"/>
    </source>
</evidence>
<organism evidence="6 7">
    <name type="scientific">Cystoisospora suis</name>
    <dbReference type="NCBI Taxonomy" id="483139"/>
    <lineage>
        <taxon>Eukaryota</taxon>
        <taxon>Sar</taxon>
        <taxon>Alveolata</taxon>
        <taxon>Apicomplexa</taxon>
        <taxon>Conoidasida</taxon>
        <taxon>Coccidia</taxon>
        <taxon>Eucoccidiorida</taxon>
        <taxon>Eimeriorina</taxon>
        <taxon>Sarcocystidae</taxon>
        <taxon>Cystoisospora</taxon>
    </lineage>
</organism>
<comment type="cofactor">
    <cofactor evidence="1">
        <name>Zn(2+)</name>
        <dbReference type="ChEBI" id="CHEBI:29105"/>
    </cofactor>
</comment>
<feature type="chain" id="PRO_5013265408" evidence="4">
    <location>
        <begin position="20"/>
        <end position="164"/>
    </location>
</feature>
<keyword evidence="6" id="KW-0121">Carboxypeptidase</keyword>
<dbReference type="Gene3D" id="3.40.630.10">
    <property type="entry name" value="Zn peptidases"/>
    <property type="match status" value="1"/>
</dbReference>
<dbReference type="PANTHER" id="PTHR11705">
    <property type="entry name" value="PROTEASE FAMILY M14 CARBOXYPEPTIDASE A,B"/>
    <property type="match status" value="1"/>
</dbReference>
<dbReference type="PROSITE" id="PS52035">
    <property type="entry name" value="PEPTIDASE_M14"/>
    <property type="match status" value="1"/>
</dbReference>
<dbReference type="PANTHER" id="PTHR11705:SF119">
    <property type="entry name" value="OS02G0119300 PROTEIN"/>
    <property type="match status" value="1"/>
</dbReference>
<dbReference type="VEuPathDB" id="ToxoDB:CSUI_000071"/>
<gene>
    <name evidence="6" type="ORF">CSUI_000071</name>
</gene>
<dbReference type="Proteomes" id="UP000221165">
    <property type="component" value="Unassembled WGS sequence"/>
</dbReference>
<protein>
    <submittedName>
        <fullName evidence="6">Zinc carboxypeptidase superfamily protein</fullName>
    </submittedName>
</protein>
<evidence type="ECO:0000313" key="6">
    <source>
        <dbReference type="EMBL" id="PHJ26069.1"/>
    </source>
</evidence>
<keyword evidence="4" id="KW-0732">Signal</keyword>
<keyword evidence="6" id="KW-0645">Protease</keyword>
<dbReference type="OrthoDB" id="3626597at2759"/>
<dbReference type="PROSITE" id="PS51257">
    <property type="entry name" value="PROKAR_LIPOPROTEIN"/>
    <property type="match status" value="1"/>
</dbReference>
<dbReference type="RefSeq" id="XP_067927715.1">
    <property type="nucleotide sequence ID" value="XM_068060305.1"/>
</dbReference>
<reference evidence="6 7" key="1">
    <citation type="journal article" date="2017" name="Int. J. Parasitol.">
        <title>The genome of the protozoan parasite Cystoisospora suis and a reverse vaccinology approach to identify vaccine candidates.</title>
        <authorList>
            <person name="Palmieri N."/>
            <person name="Shrestha A."/>
            <person name="Ruttkowski B."/>
            <person name="Beck T."/>
            <person name="Vogl C."/>
            <person name="Tomley F."/>
            <person name="Blake D.P."/>
            <person name="Joachim A."/>
        </authorList>
    </citation>
    <scope>NUCLEOTIDE SEQUENCE [LARGE SCALE GENOMIC DNA]</scope>
    <source>
        <strain evidence="6 7">Wien I</strain>
    </source>
</reference>
<evidence type="ECO:0000256" key="2">
    <source>
        <dbReference type="ARBA" id="ARBA00005988"/>
    </source>
</evidence>
<feature type="domain" description="Peptidase M14" evidence="5">
    <location>
        <begin position="27"/>
        <end position="164"/>
    </location>
</feature>
<sequence>MRSLCGAAAFVGVASGCLASSGELPPFYHTTSQIREQLQELADSCEGFSVEHESIGNGHTVDIVQLSRVENAPHRFFMLAGEHARELISAESALHFLQVLCGKEGKLRDKANKVLQHTQFRVVVNGNPVSREKVENGDFCLRVNENHVDLNRNWSGKWSAGLWS</sequence>
<dbReference type="GO" id="GO:0006508">
    <property type="term" value="P:proteolysis"/>
    <property type="evidence" value="ECO:0007669"/>
    <property type="project" value="InterPro"/>
</dbReference>
<dbReference type="SUPFAM" id="SSF53187">
    <property type="entry name" value="Zn-dependent exopeptidases"/>
    <property type="match status" value="1"/>
</dbReference>
<dbReference type="AlphaFoldDB" id="A0A2C6LFC8"/>
<dbReference type="Pfam" id="PF00246">
    <property type="entry name" value="Peptidase_M14"/>
    <property type="match status" value="1"/>
</dbReference>
<evidence type="ECO:0000313" key="7">
    <source>
        <dbReference type="Proteomes" id="UP000221165"/>
    </source>
</evidence>
<keyword evidence="6" id="KW-0378">Hydrolase</keyword>
<feature type="signal peptide" evidence="4">
    <location>
        <begin position="1"/>
        <end position="19"/>
    </location>
</feature>
<accession>A0A2C6LFC8</accession>
<dbReference type="GO" id="GO:0008270">
    <property type="term" value="F:zinc ion binding"/>
    <property type="evidence" value="ECO:0007669"/>
    <property type="project" value="InterPro"/>
</dbReference>
<name>A0A2C6LFC8_9APIC</name>
<evidence type="ECO:0000259" key="5">
    <source>
        <dbReference type="PROSITE" id="PS52035"/>
    </source>
</evidence>
<keyword evidence="7" id="KW-1185">Reference proteome</keyword>
<dbReference type="InterPro" id="IPR000834">
    <property type="entry name" value="Peptidase_M14"/>
</dbReference>
<evidence type="ECO:0000256" key="3">
    <source>
        <dbReference type="PROSITE-ProRule" id="PRU01379"/>
    </source>
</evidence>
<dbReference type="GeneID" id="94423516"/>
<feature type="non-terminal residue" evidence="6">
    <location>
        <position position="164"/>
    </location>
</feature>